<feature type="compositionally biased region" description="Basic and acidic residues" evidence="1">
    <location>
        <begin position="189"/>
        <end position="211"/>
    </location>
</feature>
<evidence type="ECO:0000256" key="1">
    <source>
        <dbReference type="SAM" id="MobiDB-lite"/>
    </source>
</evidence>
<feature type="compositionally biased region" description="Pro residues" evidence="1">
    <location>
        <begin position="258"/>
        <end position="268"/>
    </location>
</feature>
<feature type="region of interest" description="Disordered" evidence="1">
    <location>
        <begin position="187"/>
        <end position="220"/>
    </location>
</feature>
<reference evidence="2 3" key="1">
    <citation type="journal article" date="2001" name="J. Virol.">
        <title>Analysis and characterization of the complete genome of tupaia (tree shrew) herpesvirus.</title>
        <authorList>
            <person name="Bahr U."/>
            <person name="Darai G."/>
        </authorList>
    </citation>
    <scope>NUCLEOTIDE SEQUENCE [LARGE SCALE GENOMIC DNA]</scope>
    <source>
        <strain evidence="2">2</strain>
    </source>
</reference>
<accession>Q91TI0</accession>
<proteinExistence type="predicted"/>
<dbReference type="GeneID" id="921150"/>
<keyword evidence="3" id="KW-1185">Reference proteome</keyword>
<dbReference type="EMBL" id="AF281817">
    <property type="protein sequence ID" value="AAK57167.1"/>
    <property type="molecule type" value="Genomic_DNA"/>
</dbReference>
<evidence type="ECO:0000313" key="3">
    <source>
        <dbReference type="Proteomes" id="UP000137095"/>
    </source>
</evidence>
<name>Q91TI0_TUHV1</name>
<organism evidence="2 3">
    <name type="scientific">Tupaiid herpesvirus 1 (strain 1)</name>
    <name type="common">TuHV-1</name>
    <name type="synonym">Herpesvirus tupaia (strain 1)</name>
    <dbReference type="NCBI Taxonomy" id="10397"/>
    <lineage>
        <taxon>Viruses</taxon>
        <taxon>Duplodnaviria</taxon>
        <taxon>Heunggongvirae</taxon>
        <taxon>Peploviricota</taxon>
        <taxon>Herviviricetes</taxon>
        <taxon>Herpesvirales</taxon>
        <taxon>Orthoherpesviridae</taxon>
        <taxon>Betaherpesvirinae</taxon>
        <taxon>Quwivirus</taxon>
        <taxon>Quwivirus tupaiidbeta1</taxon>
    </lineage>
</organism>
<dbReference type="RefSeq" id="NP_116472.1">
    <property type="nucleotide sequence ID" value="NC_002794.1"/>
</dbReference>
<feature type="region of interest" description="Disordered" evidence="1">
    <location>
        <begin position="246"/>
        <end position="268"/>
    </location>
</feature>
<evidence type="ECO:0000313" key="2">
    <source>
        <dbReference type="EMBL" id="AAK57167.1"/>
    </source>
</evidence>
<dbReference type="OrthoDB" id="26770at10239"/>
<sequence>MPVTTCTVGKCWSYWLLAILTPTAILAERPSFVLTVGSSYYDYRLRYNCTVRSVVEPRRLNLRLRDVSVPARWPPQRHPPTTEETETAGSTPTEVFGWSVSVEARGSFWGEDVICDLYYTEESYRCVLSVRVNVSRVTECTERSQWPVIFSMLRGRPCRAARRARCSRRRPALAALVAPLGHGALAPVDAREASRPTEAGRGERAGHRDGAGDGAGHGDAGAAASVRLAAAVALLLTAWGALLAASARGPARHRSPKPSRPLRPARPA</sequence>
<protein>
    <submittedName>
        <fullName evidence="2">T121</fullName>
    </submittedName>
</protein>
<organismHost>
    <name type="scientific">Tupaia belangeri</name>
    <name type="common">Common tree shrew</name>
    <name type="synonym">Tupaia glis belangeri</name>
    <dbReference type="NCBI Taxonomy" id="37347"/>
</organismHost>
<dbReference type="KEGG" id="vg:921150"/>
<dbReference type="Proteomes" id="UP000137095">
    <property type="component" value="Segment"/>
</dbReference>